<feature type="transmembrane region" description="Helical" evidence="1">
    <location>
        <begin position="142"/>
        <end position="162"/>
    </location>
</feature>
<proteinExistence type="predicted"/>
<dbReference type="HOGENOM" id="CLU_081169_0_0_1"/>
<evidence type="ECO:0000256" key="1">
    <source>
        <dbReference type="SAM" id="Phobius"/>
    </source>
</evidence>
<dbReference type="OrthoDB" id="2190145at2759"/>
<dbReference type="AlphaFoldDB" id="R0MBJ9"/>
<gene>
    <name evidence="2" type="ORF">NBO_1232g0001</name>
</gene>
<keyword evidence="1" id="KW-0812">Transmembrane</keyword>
<keyword evidence="1" id="KW-0472">Membrane</keyword>
<reference evidence="2 3" key="1">
    <citation type="journal article" date="2013" name="BMC Genomics">
        <title>Comparative genomics of parasitic silkworm microsporidia reveal an association between genome expansion and host adaptation.</title>
        <authorList>
            <person name="Pan G."/>
            <person name="Xu J."/>
            <person name="Li T."/>
            <person name="Xia Q."/>
            <person name="Liu S.L."/>
            <person name="Zhang G."/>
            <person name="Li S."/>
            <person name="Li C."/>
            <person name="Liu H."/>
            <person name="Yang L."/>
            <person name="Liu T."/>
            <person name="Zhang X."/>
            <person name="Wu Z."/>
            <person name="Fan W."/>
            <person name="Dang X."/>
            <person name="Xiang H."/>
            <person name="Tao M."/>
            <person name="Li Y."/>
            <person name="Hu J."/>
            <person name="Li Z."/>
            <person name="Lin L."/>
            <person name="Luo J."/>
            <person name="Geng L."/>
            <person name="Wang L."/>
            <person name="Long M."/>
            <person name="Wan Y."/>
            <person name="He N."/>
            <person name="Zhang Z."/>
            <person name="Lu C."/>
            <person name="Keeling P.J."/>
            <person name="Wang J."/>
            <person name="Xiang Z."/>
            <person name="Zhou Z."/>
        </authorList>
    </citation>
    <scope>NUCLEOTIDE SEQUENCE [LARGE SCALE GENOMIC DNA]</scope>
    <source>
        <strain evidence="3">CQ1 / CVCC 102059</strain>
    </source>
</reference>
<evidence type="ECO:0000313" key="2">
    <source>
        <dbReference type="EMBL" id="EOB11380.1"/>
    </source>
</evidence>
<sequence length="248" mass="28975">MKVFILFVFCNSFSFWNKKSDFDKFLERDSSEESEPTQNDLPVYNIEPESTDKELMDDLRFIKYEDPQSISPSEEAQKKVKDLESLAKRINESYDLGDTVSSLTDKNMWERLHKYIKNHLKDFLIDGHLSIELQIRYVLCSYIIAFIPGQFAFVIPGFYTFLIPKKAHKIPIVSDALRGLKAFLRFSKDTSRESLFITFYFGRANSISEDIDFILKIPDLIVNDPIAIIRELLAFRIKANGYDPVKYY</sequence>
<name>R0MBJ9_NOSB1</name>
<dbReference type="VEuPathDB" id="MicrosporidiaDB:NBO_1232g0001"/>
<dbReference type="Proteomes" id="UP000016927">
    <property type="component" value="Unassembled WGS sequence"/>
</dbReference>
<keyword evidence="3" id="KW-1185">Reference proteome</keyword>
<dbReference type="EMBL" id="KB910139">
    <property type="protein sequence ID" value="EOB11380.1"/>
    <property type="molecule type" value="Genomic_DNA"/>
</dbReference>
<evidence type="ECO:0000313" key="3">
    <source>
        <dbReference type="Proteomes" id="UP000016927"/>
    </source>
</evidence>
<keyword evidence="1" id="KW-1133">Transmembrane helix</keyword>
<protein>
    <submittedName>
        <fullName evidence="2">Uncharacterized protein</fullName>
    </submittedName>
</protein>
<dbReference type="OMA" id="LWEAIYK"/>
<organism evidence="2 3">
    <name type="scientific">Nosema bombycis (strain CQ1 / CVCC 102059)</name>
    <name type="common">Microsporidian parasite</name>
    <name type="synonym">Pebrine of silkworm</name>
    <dbReference type="NCBI Taxonomy" id="578461"/>
    <lineage>
        <taxon>Eukaryota</taxon>
        <taxon>Fungi</taxon>
        <taxon>Fungi incertae sedis</taxon>
        <taxon>Microsporidia</taxon>
        <taxon>Nosematidae</taxon>
        <taxon>Nosema</taxon>
    </lineage>
</organism>
<accession>R0MBJ9</accession>